<dbReference type="GO" id="GO:0003723">
    <property type="term" value="F:RNA binding"/>
    <property type="evidence" value="ECO:0007669"/>
    <property type="project" value="TreeGrafter"/>
</dbReference>
<dbReference type="PROSITE" id="PS51192">
    <property type="entry name" value="HELICASE_ATP_BIND_1"/>
    <property type="match status" value="1"/>
</dbReference>
<dbReference type="EMBL" id="JAPTGG010000009">
    <property type="protein sequence ID" value="MCZ0865980.1"/>
    <property type="molecule type" value="Genomic_DNA"/>
</dbReference>
<evidence type="ECO:0000313" key="7">
    <source>
        <dbReference type="EMBL" id="MCZ0865980.1"/>
    </source>
</evidence>
<keyword evidence="4" id="KW-0067">ATP-binding</keyword>
<dbReference type="SMART" id="SM00847">
    <property type="entry name" value="HA2"/>
    <property type="match status" value="1"/>
</dbReference>
<dbReference type="InterPro" id="IPR011709">
    <property type="entry name" value="DEAD-box_helicase_OB_fold"/>
</dbReference>
<dbReference type="Pfam" id="PF21010">
    <property type="entry name" value="HA2_C"/>
    <property type="match status" value="1"/>
</dbReference>
<dbReference type="InterPro" id="IPR024590">
    <property type="entry name" value="HrpA_C"/>
</dbReference>
<dbReference type="CDD" id="cd18791">
    <property type="entry name" value="SF2_C_RHA"/>
    <property type="match status" value="1"/>
</dbReference>
<dbReference type="InterPro" id="IPR001650">
    <property type="entry name" value="Helicase_C-like"/>
</dbReference>
<dbReference type="InterPro" id="IPR027417">
    <property type="entry name" value="P-loop_NTPase"/>
</dbReference>
<dbReference type="NCBIfam" id="NF008348">
    <property type="entry name" value="PRK11131.1"/>
    <property type="match status" value="1"/>
</dbReference>
<dbReference type="Pfam" id="PF00270">
    <property type="entry name" value="DEAD"/>
    <property type="match status" value="1"/>
</dbReference>
<feature type="domain" description="Helicase ATP-binding" evidence="5">
    <location>
        <begin position="84"/>
        <end position="247"/>
    </location>
</feature>
<dbReference type="SMART" id="SM00490">
    <property type="entry name" value="HELICc"/>
    <property type="match status" value="1"/>
</dbReference>
<dbReference type="NCBIfam" id="TIGR01967">
    <property type="entry name" value="DEAH_box_HrpA"/>
    <property type="match status" value="1"/>
</dbReference>
<dbReference type="PANTHER" id="PTHR18934:SF99">
    <property type="entry name" value="ATP-DEPENDENT RNA HELICASE DHX37-RELATED"/>
    <property type="match status" value="1"/>
</dbReference>
<accession>A0A9J6RNA6</accession>
<dbReference type="GO" id="GO:0005524">
    <property type="term" value="F:ATP binding"/>
    <property type="evidence" value="ECO:0007669"/>
    <property type="project" value="UniProtKB-KW"/>
</dbReference>
<dbReference type="PANTHER" id="PTHR18934">
    <property type="entry name" value="ATP-DEPENDENT RNA HELICASE"/>
    <property type="match status" value="1"/>
</dbReference>
<evidence type="ECO:0000259" key="6">
    <source>
        <dbReference type="PROSITE" id="PS51194"/>
    </source>
</evidence>
<keyword evidence="1" id="KW-0547">Nucleotide-binding</keyword>
<dbReference type="SMART" id="SM00487">
    <property type="entry name" value="DEXDc"/>
    <property type="match status" value="1"/>
</dbReference>
<dbReference type="SUPFAM" id="SSF52540">
    <property type="entry name" value="P-loop containing nucleoside triphosphate hydrolases"/>
    <property type="match status" value="1"/>
</dbReference>
<dbReference type="SMART" id="SM00382">
    <property type="entry name" value="AAA"/>
    <property type="match status" value="1"/>
</dbReference>
<organism evidence="7 8">
    <name type="scientific">Dasania phycosphaerae</name>
    <dbReference type="NCBI Taxonomy" id="2950436"/>
    <lineage>
        <taxon>Bacteria</taxon>
        <taxon>Pseudomonadati</taxon>
        <taxon>Pseudomonadota</taxon>
        <taxon>Gammaproteobacteria</taxon>
        <taxon>Cellvibrionales</taxon>
        <taxon>Spongiibacteraceae</taxon>
        <taxon>Dasania</taxon>
    </lineage>
</organism>
<keyword evidence="2 7" id="KW-0378">Hydrolase</keyword>
<dbReference type="FunFam" id="3.40.50.300:FF:000575">
    <property type="entry name" value="ATP-dependent helicase hrpA"/>
    <property type="match status" value="1"/>
</dbReference>
<dbReference type="CDD" id="cd17989">
    <property type="entry name" value="DEXHc_HrpA"/>
    <property type="match status" value="1"/>
</dbReference>
<dbReference type="Pfam" id="PF00271">
    <property type="entry name" value="Helicase_C"/>
    <property type="match status" value="1"/>
</dbReference>
<comment type="caution">
    <text evidence="7">The sequence shown here is derived from an EMBL/GenBank/DDBJ whole genome shotgun (WGS) entry which is preliminary data.</text>
</comment>
<dbReference type="PROSITE" id="PS51194">
    <property type="entry name" value="HELICASE_CTER"/>
    <property type="match status" value="1"/>
</dbReference>
<evidence type="ECO:0000256" key="1">
    <source>
        <dbReference type="ARBA" id="ARBA00022741"/>
    </source>
</evidence>
<dbReference type="InterPro" id="IPR011545">
    <property type="entry name" value="DEAD/DEAH_box_helicase_dom"/>
</dbReference>
<gene>
    <name evidence="7" type="primary">hrpA</name>
    <name evidence="7" type="ORF">O0V09_12270</name>
</gene>
<dbReference type="Pfam" id="PF11898">
    <property type="entry name" value="DUF3418"/>
    <property type="match status" value="1"/>
</dbReference>
<dbReference type="Proteomes" id="UP001069090">
    <property type="component" value="Unassembled WGS sequence"/>
</dbReference>
<keyword evidence="3 7" id="KW-0347">Helicase</keyword>
<reference evidence="7 8" key="1">
    <citation type="submission" date="2022-12" db="EMBL/GenBank/DDBJ databases">
        <title>Dasania phycosphaerae sp. nov., isolated from particulate material of the south coast of Korea.</title>
        <authorList>
            <person name="Jiang Y."/>
        </authorList>
    </citation>
    <scope>NUCLEOTIDE SEQUENCE [LARGE SCALE GENOMIC DNA]</scope>
    <source>
        <strain evidence="7 8">GY-19</strain>
    </source>
</reference>
<evidence type="ECO:0000256" key="4">
    <source>
        <dbReference type="ARBA" id="ARBA00022840"/>
    </source>
</evidence>
<dbReference type="GO" id="GO:0016787">
    <property type="term" value="F:hydrolase activity"/>
    <property type="evidence" value="ECO:0007669"/>
    <property type="project" value="UniProtKB-KW"/>
</dbReference>
<dbReference type="InterPro" id="IPR003593">
    <property type="entry name" value="AAA+_ATPase"/>
</dbReference>
<evidence type="ECO:0000256" key="2">
    <source>
        <dbReference type="ARBA" id="ARBA00022801"/>
    </source>
</evidence>
<keyword evidence="8" id="KW-1185">Reference proteome</keyword>
<feature type="domain" description="Helicase C-terminal" evidence="6">
    <location>
        <begin position="276"/>
        <end position="450"/>
    </location>
</feature>
<protein>
    <submittedName>
        <fullName evidence="7">ATP-dependent RNA helicase HrpA</fullName>
        <ecNumber evidence="7">3.6.4.13</ecNumber>
    </submittedName>
</protein>
<dbReference type="InterPro" id="IPR010222">
    <property type="entry name" value="RNA_helicase_HrpA"/>
</dbReference>
<dbReference type="Gene3D" id="3.40.50.300">
    <property type="entry name" value="P-loop containing nucleotide triphosphate hydrolases"/>
    <property type="match status" value="2"/>
</dbReference>
<evidence type="ECO:0000313" key="8">
    <source>
        <dbReference type="Proteomes" id="UP001069090"/>
    </source>
</evidence>
<evidence type="ECO:0000259" key="5">
    <source>
        <dbReference type="PROSITE" id="PS51192"/>
    </source>
</evidence>
<dbReference type="Gene3D" id="1.20.120.1080">
    <property type="match status" value="1"/>
</dbReference>
<dbReference type="FunFam" id="1.20.120.1080:FF:000005">
    <property type="entry name" value="ATP-dependent helicase HrpA"/>
    <property type="match status" value="1"/>
</dbReference>
<evidence type="ECO:0000256" key="3">
    <source>
        <dbReference type="ARBA" id="ARBA00022806"/>
    </source>
</evidence>
<dbReference type="InterPro" id="IPR014001">
    <property type="entry name" value="Helicase_ATP-bd"/>
</dbReference>
<dbReference type="EC" id="3.6.4.13" evidence="7"/>
<sequence length="1302" mass="148998">MQNTLNKLSQAIDQCLLKDQHSLRRKLRAAQQRAKQNQPAGRMVDELVARIEASLLAYQQKSAALPKIEFPEELPIAEKRQQIAEAIRDNQVVVIAGETGSGKTTQLPKICLELGRGVKGLIGHTQPRRLAARTVAQRIADELHTPLGEGVGYQVRFTDNTSDGSYIKLMTDGILLAEIQRDRYLSQYDTLIIDEAHERSLNIDFLLGYLKQLLPKRPDLKIIITSATIDLESFSKHFGDAPVIEVSGRTYPVETRYRPLEELTEEGGLAEGIAAALEELMSGDGRQGGDVLVFLSGEADIREVSRYLRDQHGGNQRLWQNVEVLPLYARLSNAEQNKIFQIDKRRGRRVVLATNVAETSLTVPGIRYVIDPGFARISRYSYRTKVQRLPIEAISQASANQRKGRCGRVAEGICIRLYSEDDFNSRPEFTDPEIKRTNLASVILQMLAMRIGEVQSFPFVDPPDSRMINDGFKLLEELGAVHKQQLTETGKLLARFPVDPRMSRMLIAASQQGCLSEMLIICSALSVQDPRERPADKRQAADEKHRRFWHEDSDFLSYVNLWQHYEEQRQELSQNQLRKYCLRNYLSFMKMREWRDIHHQLKLVAKELGYKQNSEPASYEAVHRSLLSGLLSHIANLELDKVYLGARNRKLHIFPGSALFKKTPKWIAAAEIAETTQVYARCCARIQPEWVLGINDALFKHRYSEPHWQQRTGRVMAFETLSLYGLVIKDKIKVHYGPIDAEVAREIFIRAGLVEGRYKTKAKFYQHNQKLLHEITELEAKSRRRDILIDDEQLFQFYHERLPPHITTAKQFEHWYKTAQQQDPQCLMLSKALLMQHSASEVTEAQFPTVFNYADMRFALSYVFEPGQPNDGVTVTVPLALLNRITKEPFQWLVPGMLRDKCIALVKMLPKQVRKQFVPVPDYVDKALARISDKQQGILEGLAEALYRIAGVEIDINQWQTAELDNFYRMNFKVVDGDGKLLAQSRDLDQLLEDFKGKVSESVQQQSQPQFQQLDIKRWDFGELPAQYQFKQAGVTITSYPAIVDKGDSVAVELMDYPQEAQLQTQQGLVRLLMLQLPQQLKTLRKDLLSGNQISLQLAGLSEQRKEWLEDLLQAVFKRVFLSDGELPCSEQAFKHCLEQHKGQLMSVALEAEKLLLAIAEAYTKVRKAIKKANQLSWATAVADINQQLNLLFAKGFIADTPWQHLQQYPRYLAAIEQRIDKLRGGLPRDRQLMTGLSELSQPLIKVWQGNQAAQPELLNYRWLLEEYRVSLFAQPLGTLQPVSEKRLRKQLAELRQQQLVK</sequence>
<proteinExistence type="predicted"/>
<name>A0A9J6RNA6_9GAMM</name>
<dbReference type="Pfam" id="PF07717">
    <property type="entry name" value="OB_NTP_bind"/>
    <property type="match status" value="1"/>
</dbReference>
<dbReference type="InterPro" id="IPR007502">
    <property type="entry name" value="Helicase-assoc_dom"/>
</dbReference>
<dbReference type="GO" id="GO:0003724">
    <property type="term" value="F:RNA helicase activity"/>
    <property type="evidence" value="ECO:0007669"/>
    <property type="project" value="UniProtKB-EC"/>
</dbReference>
<dbReference type="RefSeq" id="WP_258332133.1">
    <property type="nucleotide sequence ID" value="NZ_JAPTGG010000009.1"/>
</dbReference>